<dbReference type="AlphaFoldDB" id="A0A8H3BCS8"/>
<sequence>MGSMPGTPTIAYGMGTPVGMGMHMHAGATAYDNPTMHMEVPNMGAQSASHTTNTNHAPSTQPDQSTAFNLCRRRFVTPTLDSQPAAYASAVDPELAGIAMRVVSPQPVLLPNGFLWEFEVYPPRDGVDITDKWDLERQCLETHPGWEEKRAEWIAERTEQYPWRGRIPDVGNSYISTPNRTGKPVTMWVCKSRFPDLSQRSESEVMVIARTPVQGGSEEWSQMVCRRAMPPLRTILPQGESQLKMWILRALSTLVLQGVEVVEWSYEFLVSEQQFWWVYRGRGQSGGDPDLSELDRGEPIPENV</sequence>
<proteinExistence type="predicted"/>
<evidence type="ECO:0000256" key="1">
    <source>
        <dbReference type="SAM" id="MobiDB-lite"/>
    </source>
</evidence>
<dbReference type="Proteomes" id="UP000663888">
    <property type="component" value="Unassembled WGS sequence"/>
</dbReference>
<organism evidence="2 3">
    <name type="scientific">Rhizoctonia solani</name>
    <dbReference type="NCBI Taxonomy" id="456999"/>
    <lineage>
        <taxon>Eukaryota</taxon>
        <taxon>Fungi</taxon>
        <taxon>Dikarya</taxon>
        <taxon>Basidiomycota</taxon>
        <taxon>Agaricomycotina</taxon>
        <taxon>Agaricomycetes</taxon>
        <taxon>Cantharellales</taxon>
        <taxon>Ceratobasidiaceae</taxon>
        <taxon>Rhizoctonia</taxon>
    </lineage>
</organism>
<evidence type="ECO:0000313" key="2">
    <source>
        <dbReference type="EMBL" id="CAE6453999.1"/>
    </source>
</evidence>
<gene>
    <name evidence="2" type="ORF">RDB_LOCUS73524</name>
</gene>
<comment type="caution">
    <text evidence="2">The sequence shown here is derived from an EMBL/GenBank/DDBJ whole genome shotgun (WGS) entry which is preliminary data.</text>
</comment>
<protein>
    <submittedName>
        <fullName evidence="2">Uncharacterized protein</fullName>
    </submittedName>
</protein>
<reference evidence="2" key="1">
    <citation type="submission" date="2021-01" db="EMBL/GenBank/DDBJ databases">
        <authorList>
            <person name="Kaushik A."/>
        </authorList>
    </citation>
    <scope>NUCLEOTIDE SEQUENCE</scope>
    <source>
        <strain evidence="2">AG4-R118</strain>
    </source>
</reference>
<dbReference type="EMBL" id="CAJMWX010001045">
    <property type="protein sequence ID" value="CAE6453999.1"/>
    <property type="molecule type" value="Genomic_DNA"/>
</dbReference>
<feature type="region of interest" description="Disordered" evidence="1">
    <location>
        <begin position="45"/>
        <end position="64"/>
    </location>
</feature>
<evidence type="ECO:0000313" key="3">
    <source>
        <dbReference type="Proteomes" id="UP000663888"/>
    </source>
</evidence>
<accession>A0A8H3BCS8</accession>
<name>A0A8H3BCS8_9AGAM</name>